<dbReference type="RefSeq" id="WP_113036742.1">
    <property type="nucleotide sequence ID" value="NZ_QMFB01000055.1"/>
</dbReference>
<feature type="region of interest" description="Disordered" evidence="2">
    <location>
        <begin position="71"/>
        <end position="108"/>
    </location>
</feature>
<keyword evidence="5" id="KW-1185">Reference proteome</keyword>
<dbReference type="InterPro" id="IPR052928">
    <property type="entry name" value="Desiccation-related_membrane"/>
</dbReference>
<evidence type="ECO:0008006" key="6">
    <source>
        <dbReference type="Google" id="ProtNLM"/>
    </source>
</evidence>
<evidence type="ECO:0000256" key="3">
    <source>
        <dbReference type="SAM" id="Phobius"/>
    </source>
</evidence>
<dbReference type="Proteomes" id="UP000250369">
    <property type="component" value="Unassembled WGS sequence"/>
</dbReference>
<organism evidence="4 5">
    <name type="scientific">Paenibacillus contaminans</name>
    <dbReference type="NCBI Taxonomy" id="450362"/>
    <lineage>
        <taxon>Bacteria</taxon>
        <taxon>Bacillati</taxon>
        <taxon>Bacillota</taxon>
        <taxon>Bacilli</taxon>
        <taxon>Bacillales</taxon>
        <taxon>Paenibacillaceae</taxon>
        <taxon>Paenibacillus</taxon>
    </lineage>
</organism>
<keyword evidence="3" id="KW-1133">Transmembrane helix</keyword>
<dbReference type="InterPro" id="IPR024623">
    <property type="entry name" value="YtxH"/>
</dbReference>
<dbReference type="AlphaFoldDB" id="A0A329LKS1"/>
<reference evidence="4 5" key="1">
    <citation type="journal article" date="2009" name="Int. J. Syst. Evol. Microbiol.">
        <title>Paenibacillus contaminans sp. nov., isolated from a contaminated laboratory plate.</title>
        <authorList>
            <person name="Chou J.H."/>
            <person name="Lee J.H."/>
            <person name="Lin M.C."/>
            <person name="Chang P.S."/>
            <person name="Arun A.B."/>
            <person name="Young C.C."/>
            <person name="Chen W.M."/>
        </authorList>
    </citation>
    <scope>NUCLEOTIDE SEQUENCE [LARGE SCALE GENOMIC DNA]</scope>
    <source>
        <strain evidence="4 5">CKOBP-6</strain>
    </source>
</reference>
<evidence type="ECO:0000313" key="5">
    <source>
        <dbReference type="Proteomes" id="UP000250369"/>
    </source>
</evidence>
<dbReference type="PANTHER" id="PTHR35792:SF2">
    <property type="entry name" value="GENERAL STRESS PROTEIN"/>
    <property type="match status" value="1"/>
</dbReference>
<protein>
    <recommendedName>
        <fullName evidence="6">YtxH domain-containing protein</fullName>
    </recommendedName>
</protein>
<proteinExistence type="predicted"/>
<evidence type="ECO:0000256" key="2">
    <source>
        <dbReference type="SAM" id="MobiDB-lite"/>
    </source>
</evidence>
<evidence type="ECO:0000256" key="1">
    <source>
        <dbReference type="SAM" id="Coils"/>
    </source>
</evidence>
<dbReference type="EMBL" id="QMFB01000055">
    <property type="protein sequence ID" value="RAV08815.1"/>
    <property type="molecule type" value="Genomic_DNA"/>
</dbReference>
<gene>
    <name evidence="4" type="ORF">DQG23_40540</name>
</gene>
<keyword evidence="3" id="KW-0472">Membrane</keyword>
<dbReference type="PANTHER" id="PTHR35792">
    <property type="entry name" value="GENERAL STRESS PROTEIN"/>
    <property type="match status" value="1"/>
</dbReference>
<dbReference type="Gene3D" id="1.20.120.20">
    <property type="entry name" value="Apolipoprotein"/>
    <property type="match status" value="1"/>
</dbReference>
<feature type="coiled-coil region" evidence="1">
    <location>
        <begin position="39"/>
        <end position="66"/>
    </location>
</feature>
<feature type="compositionally biased region" description="Basic and acidic residues" evidence="2">
    <location>
        <begin position="94"/>
        <end position="108"/>
    </location>
</feature>
<sequence length="108" mass="11256">MSETTETGKSGLWLGMLIGGAIGAAASLLLAPKSGSALREELSNTYKSLQDKRNRLAANVKEKAQSVASSIGDHASELSDKAKEGKQIVSDALHAVKDDMKGRNGTDA</sequence>
<comment type="caution">
    <text evidence="4">The sequence shown here is derived from an EMBL/GenBank/DDBJ whole genome shotgun (WGS) entry which is preliminary data.</text>
</comment>
<keyword evidence="3" id="KW-0812">Transmembrane</keyword>
<feature type="transmembrane region" description="Helical" evidence="3">
    <location>
        <begin position="12"/>
        <end position="31"/>
    </location>
</feature>
<dbReference type="Pfam" id="PF12732">
    <property type="entry name" value="YtxH"/>
    <property type="match status" value="1"/>
</dbReference>
<feature type="compositionally biased region" description="Basic and acidic residues" evidence="2">
    <location>
        <begin position="74"/>
        <end position="86"/>
    </location>
</feature>
<dbReference type="OrthoDB" id="9810874at2"/>
<evidence type="ECO:0000313" key="4">
    <source>
        <dbReference type="EMBL" id="RAV08815.1"/>
    </source>
</evidence>
<accession>A0A329LKS1</accession>
<keyword evidence="1" id="KW-0175">Coiled coil</keyword>
<name>A0A329LKS1_9BACL</name>